<dbReference type="Gene3D" id="2.40.110.10">
    <property type="entry name" value="Butyryl-CoA Dehydrogenase, subunit A, domain 2"/>
    <property type="match status" value="1"/>
</dbReference>
<evidence type="ECO:0000313" key="5">
    <source>
        <dbReference type="Proteomes" id="UP001482520"/>
    </source>
</evidence>
<evidence type="ECO:0000313" key="4">
    <source>
        <dbReference type="EMBL" id="MEQ7848064.1"/>
    </source>
</evidence>
<proteinExistence type="predicted"/>
<keyword evidence="1" id="KW-0560">Oxidoreductase</keyword>
<dbReference type="Pfam" id="PF08028">
    <property type="entry name" value="Acyl-CoA_dh_2"/>
    <property type="match status" value="1"/>
</dbReference>
<dbReference type="RefSeq" id="WP_193665074.1">
    <property type="nucleotide sequence ID" value="NZ_BAAAMM010000009.1"/>
</dbReference>
<dbReference type="InterPro" id="IPR050741">
    <property type="entry name" value="Acyl-CoA_dehydrogenase"/>
</dbReference>
<dbReference type="InterPro" id="IPR036250">
    <property type="entry name" value="AcylCo_DH-like_C"/>
</dbReference>
<dbReference type="Proteomes" id="UP001482520">
    <property type="component" value="Unassembled WGS sequence"/>
</dbReference>
<dbReference type="InterPro" id="IPR013107">
    <property type="entry name" value="Acyl-CoA_DH_C"/>
</dbReference>
<dbReference type="PANTHER" id="PTHR48083">
    <property type="entry name" value="MEDIUM-CHAIN SPECIFIC ACYL-COA DEHYDROGENASE, MITOCHONDRIAL-RELATED"/>
    <property type="match status" value="1"/>
</dbReference>
<sequence>MSAPTHTTAPAATGPTSTRRGPAVRPGSPELRDLLDRIRAGAAERELEVDPPHEPLAWFKEAGLGGLRVPVAEGGGGATMREFFATLIALAEADSNLAHIVRAHYWFVEQQLQTDDAAARAHGIDLVTSGALVGNGFSEQSAKPVGLHFDTTITPDPSGDGGFRLDGTKFYSTGSIYSDYTQIWAAAPEGRIAGAVIPVDRAGVTIADDWDGFGQRMTGTGTTILDDVRVEPGEFFDLGEPDGPQAPSYQGAFLQLYLQAVTAGVLRSVRNDAVERVRSRTRGFSHANVPQQPRHDAQVLQVVGEISADVFAAEAIVLAAADRLQDAVDSVVDGLPTPEAAEAAQLAAAQAKVAVDRFSYATAARIFDVGGASATQRVHNLDRHWRNVRTIATHNPTYLKASAIGDHEVNGSGFPGNAYF</sequence>
<dbReference type="InterPro" id="IPR009100">
    <property type="entry name" value="AcylCoA_DH/oxidase_NM_dom_sf"/>
</dbReference>
<comment type="caution">
    <text evidence="4">The sequence shown here is derived from an EMBL/GenBank/DDBJ whole genome shotgun (WGS) entry which is preliminary data.</text>
</comment>
<evidence type="ECO:0000259" key="3">
    <source>
        <dbReference type="Pfam" id="PF08028"/>
    </source>
</evidence>
<dbReference type="PANTHER" id="PTHR48083:SF19">
    <property type="entry name" value="FLAVIN-DEPENDENT MONOOXYGENASE, OXYGENASE SUBUNIT HSAA"/>
    <property type="match status" value="1"/>
</dbReference>
<evidence type="ECO:0000256" key="2">
    <source>
        <dbReference type="SAM" id="MobiDB-lite"/>
    </source>
</evidence>
<feature type="domain" description="Acyl-CoA dehydrogenase C-terminal" evidence="3">
    <location>
        <begin position="260"/>
        <end position="395"/>
    </location>
</feature>
<protein>
    <recommendedName>
        <fullName evidence="3">Acyl-CoA dehydrogenase C-terminal domain-containing protein</fullName>
    </recommendedName>
</protein>
<dbReference type="SUPFAM" id="SSF56645">
    <property type="entry name" value="Acyl-CoA dehydrogenase NM domain-like"/>
    <property type="match status" value="1"/>
</dbReference>
<dbReference type="InterPro" id="IPR046373">
    <property type="entry name" value="Acyl-CoA_Oxase/DH_mid-dom_sf"/>
</dbReference>
<name>A0ABV1NZZ6_9ACTN</name>
<feature type="compositionally biased region" description="Low complexity" evidence="2">
    <location>
        <begin position="1"/>
        <end position="18"/>
    </location>
</feature>
<evidence type="ECO:0000256" key="1">
    <source>
        <dbReference type="ARBA" id="ARBA00023002"/>
    </source>
</evidence>
<reference evidence="4 5" key="1">
    <citation type="submission" date="2024-02" db="EMBL/GenBank/DDBJ databases">
        <title>Full genome sequence of Nocardioides kribbensis.</title>
        <authorList>
            <person name="Poletto B.L."/>
            <person name="Silva G."/>
            <person name="Galante D."/>
            <person name="Campos K.R."/>
            <person name="Santos M.B.N."/>
            <person name="Sacchi C.T."/>
        </authorList>
    </citation>
    <scope>NUCLEOTIDE SEQUENCE [LARGE SCALE GENOMIC DNA]</scope>
    <source>
        <strain evidence="4 5">O4R</strain>
    </source>
</reference>
<gene>
    <name evidence="4" type="ORF">V6R90_12335</name>
</gene>
<dbReference type="Gene3D" id="1.20.140.10">
    <property type="entry name" value="Butyryl-CoA Dehydrogenase, subunit A, domain 3"/>
    <property type="match status" value="1"/>
</dbReference>
<dbReference type="InterPro" id="IPR037069">
    <property type="entry name" value="AcylCoA_DH/ox_N_sf"/>
</dbReference>
<dbReference type="Gene3D" id="1.10.540.10">
    <property type="entry name" value="Acyl-CoA dehydrogenase/oxidase, N-terminal domain"/>
    <property type="match status" value="1"/>
</dbReference>
<feature type="region of interest" description="Disordered" evidence="2">
    <location>
        <begin position="1"/>
        <end position="30"/>
    </location>
</feature>
<dbReference type="EMBL" id="JBEGDP010000013">
    <property type="protein sequence ID" value="MEQ7848064.1"/>
    <property type="molecule type" value="Genomic_DNA"/>
</dbReference>
<dbReference type="PIRSF" id="PIRSF016578">
    <property type="entry name" value="HsaA"/>
    <property type="match status" value="1"/>
</dbReference>
<accession>A0ABV1NZZ6</accession>
<dbReference type="SUPFAM" id="SSF47203">
    <property type="entry name" value="Acyl-CoA dehydrogenase C-terminal domain-like"/>
    <property type="match status" value="1"/>
</dbReference>
<keyword evidence="5" id="KW-1185">Reference proteome</keyword>
<organism evidence="4 5">
    <name type="scientific">Nocardioides kribbensis</name>
    <dbReference type="NCBI Taxonomy" id="305517"/>
    <lineage>
        <taxon>Bacteria</taxon>
        <taxon>Bacillati</taxon>
        <taxon>Actinomycetota</taxon>
        <taxon>Actinomycetes</taxon>
        <taxon>Propionibacteriales</taxon>
        <taxon>Nocardioidaceae</taxon>
        <taxon>Nocardioides</taxon>
    </lineage>
</organism>